<proteinExistence type="predicted"/>
<dbReference type="AlphaFoldDB" id="A0A537M0V8"/>
<reference evidence="2 3" key="1">
    <citation type="journal article" date="2019" name="Nat. Microbiol.">
        <title>Mediterranean grassland soil C-N compound turnover is dependent on rainfall and depth, and is mediated by genomically divergent microorganisms.</title>
        <authorList>
            <person name="Diamond S."/>
            <person name="Andeer P.F."/>
            <person name="Li Z."/>
            <person name="Crits-Christoph A."/>
            <person name="Burstein D."/>
            <person name="Anantharaman K."/>
            <person name="Lane K.R."/>
            <person name="Thomas B.C."/>
            <person name="Pan C."/>
            <person name="Northen T.R."/>
            <person name="Banfield J.F."/>
        </authorList>
    </citation>
    <scope>NUCLEOTIDE SEQUENCE [LARGE SCALE GENOMIC DNA]</scope>
    <source>
        <strain evidence="2">NP_5</strain>
    </source>
</reference>
<dbReference type="EMBL" id="VBAM01000137">
    <property type="protein sequence ID" value="TMJ13913.1"/>
    <property type="molecule type" value="Genomic_DNA"/>
</dbReference>
<evidence type="ECO:0000313" key="3">
    <source>
        <dbReference type="Proteomes" id="UP000320393"/>
    </source>
</evidence>
<evidence type="ECO:0000313" key="2">
    <source>
        <dbReference type="EMBL" id="TMJ13913.1"/>
    </source>
</evidence>
<dbReference type="Gene3D" id="1.10.10.1150">
    <property type="entry name" value="Coenzyme PQQ synthesis protein D (PqqD)"/>
    <property type="match status" value="1"/>
</dbReference>
<feature type="region of interest" description="Disordered" evidence="1">
    <location>
        <begin position="1"/>
        <end position="32"/>
    </location>
</feature>
<accession>A0A537M0V8</accession>
<comment type="caution">
    <text evidence="2">The sequence shown here is derived from an EMBL/GenBank/DDBJ whole genome shotgun (WGS) entry which is preliminary data.</text>
</comment>
<dbReference type="InterPro" id="IPR008792">
    <property type="entry name" value="PQQD"/>
</dbReference>
<gene>
    <name evidence="2" type="ORF">E6H02_04315</name>
</gene>
<dbReference type="Pfam" id="PF05402">
    <property type="entry name" value="PqqD"/>
    <property type="match status" value="1"/>
</dbReference>
<protein>
    <submittedName>
        <fullName evidence="2">PqqD family protein</fullName>
    </submittedName>
</protein>
<dbReference type="InterPro" id="IPR041881">
    <property type="entry name" value="PqqD_sf"/>
</dbReference>
<organism evidence="2 3">
    <name type="scientific">Candidatus Segetimicrobium genomatis</name>
    <dbReference type="NCBI Taxonomy" id="2569760"/>
    <lineage>
        <taxon>Bacteria</taxon>
        <taxon>Bacillati</taxon>
        <taxon>Candidatus Sysuimicrobiota</taxon>
        <taxon>Candidatus Sysuimicrobiia</taxon>
        <taxon>Candidatus Sysuimicrobiales</taxon>
        <taxon>Candidatus Segetimicrobiaceae</taxon>
        <taxon>Candidatus Segetimicrobium</taxon>
    </lineage>
</organism>
<name>A0A537M0V8_9BACT</name>
<sequence length="107" mass="11520">MTPGNSLPASGRACAPPDEAGMRPARPSGTEEYPLGDDLLVYVPRSETAYALNRSAVAIWHLCDGTRTVEAITKDLEQCVGRSGSELLPDVIQGVTRLRELGLLEIR</sequence>
<evidence type="ECO:0000256" key="1">
    <source>
        <dbReference type="SAM" id="MobiDB-lite"/>
    </source>
</evidence>
<dbReference type="Proteomes" id="UP000320393">
    <property type="component" value="Unassembled WGS sequence"/>
</dbReference>